<reference evidence="1 2" key="1">
    <citation type="submission" date="2020-03" db="EMBL/GenBank/DDBJ databases">
        <title>Soil Listeria distribution.</title>
        <authorList>
            <person name="Liao J."/>
            <person name="Wiedmann M."/>
        </authorList>
    </citation>
    <scope>NUCLEOTIDE SEQUENCE [LARGE SCALE GENOMIC DNA]</scope>
    <source>
        <strain evidence="1 2">FSL L7-0741</strain>
    </source>
</reference>
<evidence type="ECO:0000313" key="1">
    <source>
        <dbReference type="EMBL" id="MBC1937186.1"/>
    </source>
</evidence>
<dbReference type="Pfam" id="PF16807">
    <property type="entry name" value="Phage_tail_terminator_4"/>
    <property type="match status" value="1"/>
</dbReference>
<dbReference type="Gene3D" id="3.30.2000.30">
    <property type="match status" value="1"/>
</dbReference>
<dbReference type="RefSeq" id="WP_185526765.1">
    <property type="nucleotide sequence ID" value="NZ_JAARWN010000014.1"/>
</dbReference>
<proteinExistence type="predicted"/>
<name>A0A7X0Y534_9LIST</name>
<dbReference type="Proteomes" id="UP000535908">
    <property type="component" value="Unassembled WGS sequence"/>
</dbReference>
<evidence type="ECO:0000313" key="2">
    <source>
        <dbReference type="Proteomes" id="UP000535908"/>
    </source>
</evidence>
<accession>A0A7X0Y534</accession>
<protein>
    <submittedName>
        <fullName evidence="1">DUF5072 family protein</fullName>
    </submittedName>
</protein>
<sequence length="136" mass="15542">MLQKLSFTEIIGAVQRRINEGTDLDCKDIVPKKVPVPFCSVELLQHIPDPSKTMWKEKYEVFVHVFEKGDESSVPIYTAIKKVEEAMTEYVKLPEGYELIMQTATGVQRILTEEDGAKHAVLGYSFTVCYGFKMKY</sequence>
<gene>
    <name evidence="1" type="ORF">HCA69_12465</name>
</gene>
<dbReference type="InterPro" id="IPR053745">
    <property type="entry name" value="Viral_Tail_Comp_sf"/>
</dbReference>
<comment type="caution">
    <text evidence="1">The sequence shown here is derived from an EMBL/GenBank/DDBJ whole genome shotgun (WGS) entry which is preliminary data.</text>
</comment>
<dbReference type="AlphaFoldDB" id="A0A7X0Y534"/>
<dbReference type="EMBL" id="JAARWN010000014">
    <property type="protein sequence ID" value="MBC1937186.1"/>
    <property type="molecule type" value="Genomic_DNA"/>
</dbReference>
<organism evidence="1 2">
    <name type="scientific">Listeria grandensis</name>
    <dbReference type="NCBI Taxonomy" id="1494963"/>
    <lineage>
        <taxon>Bacteria</taxon>
        <taxon>Bacillati</taxon>
        <taxon>Bacillota</taxon>
        <taxon>Bacilli</taxon>
        <taxon>Bacillales</taxon>
        <taxon>Listeriaceae</taxon>
        <taxon>Listeria</taxon>
    </lineage>
</organism>